<sequence>MMIWVCPKLTWIPSQSSHLPFLHVEELILKIDASSFSKSLVPNNHIFLPKLKLLRILDIRTCSKIRSISEGELRIMRCPALRQRCQMEIGEDWNKISHIPKIFIDDQKIK</sequence>
<dbReference type="OrthoDB" id="2018467at2759"/>
<dbReference type="EMBL" id="JAMYWD010000004">
    <property type="protein sequence ID" value="KAJ4974672.1"/>
    <property type="molecule type" value="Genomic_DNA"/>
</dbReference>
<organism evidence="1 2">
    <name type="scientific">Protea cynaroides</name>
    <dbReference type="NCBI Taxonomy" id="273540"/>
    <lineage>
        <taxon>Eukaryota</taxon>
        <taxon>Viridiplantae</taxon>
        <taxon>Streptophyta</taxon>
        <taxon>Embryophyta</taxon>
        <taxon>Tracheophyta</taxon>
        <taxon>Spermatophyta</taxon>
        <taxon>Magnoliopsida</taxon>
        <taxon>Proteales</taxon>
        <taxon>Proteaceae</taxon>
        <taxon>Protea</taxon>
    </lineage>
</organism>
<keyword evidence="2" id="KW-1185">Reference proteome</keyword>
<dbReference type="Proteomes" id="UP001141806">
    <property type="component" value="Unassembled WGS sequence"/>
</dbReference>
<evidence type="ECO:0000313" key="1">
    <source>
        <dbReference type="EMBL" id="KAJ4974672.1"/>
    </source>
</evidence>
<accession>A0A9Q0KQ67</accession>
<dbReference type="AlphaFoldDB" id="A0A9Q0KQ67"/>
<protein>
    <submittedName>
        <fullName evidence="1">Uncharacterized protein</fullName>
    </submittedName>
</protein>
<gene>
    <name evidence="1" type="ORF">NE237_007846</name>
</gene>
<reference evidence="1" key="1">
    <citation type="journal article" date="2023" name="Plant J.">
        <title>The genome of the king protea, Protea cynaroides.</title>
        <authorList>
            <person name="Chang J."/>
            <person name="Duong T.A."/>
            <person name="Schoeman C."/>
            <person name="Ma X."/>
            <person name="Roodt D."/>
            <person name="Barker N."/>
            <person name="Li Z."/>
            <person name="Van de Peer Y."/>
            <person name="Mizrachi E."/>
        </authorList>
    </citation>
    <scope>NUCLEOTIDE SEQUENCE</scope>
    <source>
        <tissue evidence="1">Young leaves</tissue>
    </source>
</reference>
<proteinExistence type="predicted"/>
<comment type="caution">
    <text evidence="1">The sequence shown here is derived from an EMBL/GenBank/DDBJ whole genome shotgun (WGS) entry which is preliminary data.</text>
</comment>
<evidence type="ECO:0000313" key="2">
    <source>
        <dbReference type="Proteomes" id="UP001141806"/>
    </source>
</evidence>
<name>A0A9Q0KQ67_9MAGN</name>